<evidence type="ECO:0000259" key="8">
    <source>
        <dbReference type="Pfam" id="PF06429"/>
    </source>
</evidence>
<evidence type="ECO:0000313" key="9">
    <source>
        <dbReference type="EMBL" id="QDT59524.1"/>
    </source>
</evidence>
<evidence type="ECO:0000256" key="2">
    <source>
        <dbReference type="ARBA" id="ARBA00009677"/>
    </source>
</evidence>
<dbReference type="InterPro" id="IPR001444">
    <property type="entry name" value="Flag_bb_rod_N"/>
</dbReference>
<dbReference type="AlphaFoldDB" id="A0A517STS2"/>
<dbReference type="InterPro" id="IPR019776">
    <property type="entry name" value="Flagellar_basal_body_rod_CS"/>
</dbReference>
<feature type="domain" description="Flagellar basal-body/hook protein C-terminal" evidence="8">
    <location>
        <begin position="94"/>
        <end position="138"/>
    </location>
</feature>
<evidence type="ECO:0000256" key="3">
    <source>
        <dbReference type="ARBA" id="ARBA00017941"/>
    </source>
</evidence>
<dbReference type="InterPro" id="IPR010930">
    <property type="entry name" value="Flg_bb/hook_C_dom"/>
</dbReference>
<dbReference type="GO" id="GO:0030694">
    <property type="term" value="C:bacterial-type flagellum basal body, rod"/>
    <property type="evidence" value="ECO:0007669"/>
    <property type="project" value="UniProtKB-UniRule"/>
</dbReference>
<dbReference type="RefSeq" id="WP_145271466.1">
    <property type="nucleotide sequence ID" value="NZ_CP036272.1"/>
</dbReference>
<evidence type="ECO:0000256" key="5">
    <source>
        <dbReference type="ARBA" id="ARBA00025933"/>
    </source>
</evidence>
<evidence type="ECO:0000256" key="1">
    <source>
        <dbReference type="ARBA" id="ARBA00004117"/>
    </source>
</evidence>
<dbReference type="OrthoDB" id="9794148at2"/>
<feature type="domain" description="Flagellar basal body rod protein N-terminal" evidence="7">
    <location>
        <begin position="7"/>
        <end position="34"/>
    </location>
</feature>
<dbReference type="PROSITE" id="PS00588">
    <property type="entry name" value="FLAGELLA_BB_ROD"/>
    <property type="match status" value="1"/>
</dbReference>
<dbReference type="PANTHER" id="PTHR30435:SF2">
    <property type="entry name" value="FLAGELLAR BASAL-BODY ROD PROTEIN FLGC"/>
    <property type="match status" value="1"/>
</dbReference>
<evidence type="ECO:0000259" key="7">
    <source>
        <dbReference type="Pfam" id="PF00460"/>
    </source>
</evidence>
<reference evidence="9 10" key="1">
    <citation type="submission" date="2019-02" db="EMBL/GenBank/DDBJ databases">
        <title>Deep-cultivation of Planctomycetes and their phenomic and genomic characterization uncovers novel biology.</title>
        <authorList>
            <person name="Wiegand S."/>
            <person name="Jogler M."/>
            <person name="Boedeker C."/>
            <person name="Pinto D."/>
            <person name="Vollmers J."/>
            <person name="Rivas-Marin E."/>
            <person name="Kohn T."/>
            <person name="Peeters S.H."/>
            <person name="Heuer A."/>
            <person name="Rast P."/>
            <person name="Oberbeckmann S."/>
            <person name="Bunk B."/>
            <person name="Jeske O."/>
            <person name="Meyerdierks A."/>
            <person name="Storesund J.E."/>
            <person name="Kallscheuer N."/>
            <person name="Luecker S."/>
            <person name="Lage O.M."/>
            <person name="Pohl T."/>
            <person name="Merkel B.J."/>
            <person name="Hornburger P."/>
            <person name="Mueller R.-W."/>
            <person name="Bruemmer F."/>
            <person name="Labrenz M."/>
            <person name="Spormann A.M."/>
            <person name="Op den Camp H."/>
            <person name="Overmann J."/>
            <person name="Amann R."/>
            <person name="Jetten M.S.M."/>
            <person name="Mascher T."/>
            <person name="Medema M.H."/>
            <person name="Devos D.P."/>
            <person name="Kaster A.-K."/>
            <person name="Ovreas L."/>
            <person name="Rohde M."/>
            <person name="Galperin M.Y."/>
            <person name="Jogler C."/>
        </authorList>
    </citation>
    <scope>NUCLEOTIDE SEQUENCE [LARGE SCALE GENOMIC DNA]</scope>
    <source>
        <strain evidence="9 10">SV_7m_r</strain>
    </source>
</reference>
<organism evidence="9 10">
    <name type="scientific">Stieleria bergensis</name>
    <dbReference type="NCBI Taxonomy" id="2528025"/>
    <lineage>
        <taxon>Bacteria</taxon>
        <taxon>Pseudomonadati</taxon>
        <taxon>Planctomycetota</taxon>
        <taxon>Planctomycetia</taxon>
        <taxon>Pirellulales</taxon>
        <taxon>Pirellulaceae</taxon>
        <taxon>Stieleria</taxon>
    </lineage>
</organism>
<evidence type="ECO:0000313" key="10">
    <source>
        <dbReference type="Proteomes" id="UP000315003"/>
    </source>
</evidence>
<comment type="subunit">
    <text evidence="5 6">The basal body constitutes a major portion of the flagellar organelle and consists of four rings (L,P,S, and M) mounted on a central rod. The rod consists of about 26 subunits of FlgG in the distal portion, and FlgB, FlgC and FlgF are thought to build up the proximal portion of the rod with about 6 subunits each.</text>
</comment>
<keyword evidence="9" id="KW-0282">Flagellum</keyword>
<name>A0A517STS2_9BACT</name>
<dbReference type="GO" id="GO:0071978">
    <property type="term" value="P:bacterial-type flagellum-dependent swarming motility"/>
    <property type="evidence" value="ECO:0007669"/>
    <property type="project" value="TreeGrafter"/>
</dbReference>
<proteinExistence type="inferred from homology"/>
<keyword evidence="10" id="KW-1185">Reference proteome</keyword>
<keyword evidence="4 6" id="KW-0975">Bacterial flagellum</keyword>
<dbReference type="PANTHER" id="PTHR30435">
    <property type="entry name" value="FLAGELLAR PROTEIN"/>
    <property type="match status" value="1"/>
</dbReference>
<dbReference type="EMBL" id="CP036272">
    <property type="protein sequence ID" value="QDT59524.1"/>
    <property type="molecule type" value="Genomic_DNA"/>
</dbReference>
<dbReference type="Pfam" id="PF06429">
    <property type="entry name" value="Flg_bbr_C"/>
    <property type="match status" value="1"/>
</dbReference>
<gene>
    <name evidence="9" type="primary">flgC</name>
    <name evidence="9" type="ORF">SV7mr_20320</name>
</gene>
<dbReference type="InterPro" id="IPR006299">
    <property type="entry name" value="FlgC"/>
</dbReference>
<dbReference type="NCBIfam" id="TIGR01395">
    <property type="entry name" value="FlgC"/>
    <property type="match status" value="1"/>
</dbReference>
<dbReference type="Pfam" id="PF00460">
    <property type="entry name" value="Flg_bb_rod"/>
    <property type="match status" value="1"/>
</dbReference>
<keyword evidence="9" id="KW-0966">Cell projection</keyword>
<comment type="similarity">
    <text evidence="2">Belongs to the flagella basal body rod proteins family.</text>
</comment>
<sequence length="143" mass="15630">MINFPAIDIAASGLSAERFRMEVTANNIANANTTMTENGEPYRRQAVVFSSLADPLFGSSDNEEMLGVKVMGVQSDPTEFPTIYQPGHPHADADGFVKLTNVRIPDEMVDMITATRAYEANTRAISAFKEMVEQTLSLLQGGR</sequence>
<evidence type="ECO:0000256" key="6">
    <source>
        <dbReference type="RuleBase" id="RU362062"/>
    </source>
</evidence>
<dbReference type="Proteomes" id="UP000315003">
    <property type="component" value="Chromosome"/>
</dbReference>
<protein>
    <recommendedName>
        <fullName evidence="3 6">Flagellar basal-body rod protein FlgC</fullName>
    </recommendedName>
</protein>
<keyword evidence="9" id="KW-0969">Cilium</keyword>
<evidence type="ECO:0000256" key="4">
    <source>
        <dbReference type="ARBA" id="ARBA00023143"/>
    </source>
</evidence>
<accession>A0A517STS2</accession>
<comment type="subcellular location">
    <subcellularLocation>
        <location evidence="1 6">Bacterial flagellum basal body</location>
    </subcellularLocation>
</comment>